<evidence type="ECO:0000259" key="1">
    <source>
        <dbReference type="Pfam" id="PF06985"/>
    </source>
</evidence>
<feature type="non-terminal residue" evidence="2">
    <location>
        <position position="1"/>
    </location>
</feature>
<feature type="non-terminal residue" evidence="2">
    <location>
        <position position="216"/>
    </location>
</feature>
<dbReference type="EMBL" id="KZ613780">
    <property type="protein sequence ID" value="PMD63543.1"/>
    <property type="molecule type" value="Genomic_DNA"/>
</dbReference>
<dbReference type="Proteomes" id="UP000235371">
    <property type="component" value="Unassembled WGS sequence"/>
</dbReference>
<reference evidence="2 3" key="1">
    <citation type="submission" date="2016-04" db="EMBL/GenBank/DDBJ databases">
        <title>A degradative enzymes factory behind the ericoid mycorrhizal symbiosis.</title>
        <authorList>
            <consortium name="DOE Joint Genome Institute"/>
            <person name="Martino E."/>
            <person name="Morin E."/>
            <person name="Grelet G."/>
            <person name="Kuo A."/>
            <person name="Kohler A."/>
            <person name="Daghino S."/>
            <person name="Barry K."/>
            <person name="Choi C."/>
            <person name="Cichocki N."/>
            <person name="Clum A."/>
            <person name="Copeland A."/>
            <person name="Hainaut M."/>
            <person name="Haridas S."/>
            <person name="Labutti K."/>
            <person name="Lindquist E."/>
            <person name="Lipzen A."/>
            <person name="Khouja H.-R."/>
            <person name="Murat C."/>
            <person name="Ohm R."/>
            <person name="Olson A."/>
            <person name="Spatafora J."/>
            <person name="Veneault-Fourrey C."/>
            <person name="Henrissat B."/>
            <person name="Grigoriev I."/>
            <person name="Martin F."/>
            <person name="Perotto S."/>
        </authorList>
    </citation>
    <scope>NUCLEOTIDE SEQUENCE [LARGE SCALE GENOMIC DNA]</scope>
    <source>
        <strain evidence="2 3">E</strain>
    </source>
</reference>
<keyword evidence="3" id="KW-1185">Reference proteome</keyword>
<organism evidence="2 3">
    <name type="scientific">Hyaloscypha bicolor E</name>
    <dbReference type="NCBI Taxonomy" id="1095630"/>
    <lineage>
        <taxon>Eukaryota</taxon>
        <taxon>Fungi</taxon>
        <taxon>Dikarya</taxon>
        <taxon>Ascomycota</taxon>
        <taxon>Pezizomycotina</taxon>
        <taxon>Leotiomycetes</taxon>
        <taxon>Helotiales</taxon>
        <taxon>Hyaloscyphaceae</taxon>
        <taxon>Hyaloscypha</taxon>
        <taxon>Hyaloscypha bicolor</taxon>
    </lineage>
</organism>
<dbReference type="PANTHER" id="PTHR33112">
    <property type="entry name" value="DOMAIN PROTEIN, PUTATIVE-RELATED"/>
    <property type="match status" value="1"/>
</dbReference>
<dbReference type="GeneID" id="36581252"/>
<accession>A0A2J6TKI9</accession>
<protein>
    <submittedName>
        <fullName evidence="2">HET-domain-containing protein</fullName>
    </submittedName>
</protein>
<dbReference type="RefSeq" id="XP_024740447.1">
    <property type="nucleotide sequence ID" value="XM_024873172.1"/>
</dbReference>
<gene>
    <name evidence="2" type="ORF">K444DRAFT_488702</name>
</gene>
<dbReference type="InParanoid" id="A0A2J6TKI9"/>
<dbReference type="Pfam" id="PF06985">
    <property type="entry name" value="HET"/>
    <property type="match status" value="1"/>
</dbReference>
<dbReference type="InterPro" id="IPR010730">
    <property type="entry name" value="HET"/>
</dbReference>
<evidence type="ECO:0000313" key="3">
    <source>
        <dbReference type="Proteomes" id="UP000235371"/>
    </source>
</evidence>
<feature type="domain" description="Heterokaryon incompatibility" evidence="1">
    <location>
        <begin position="1"/>
        <end position="99"/>
    </location>
</feature>
<dbReference type="AlphaFoldDB" id="A0A2J6TKI9"/>
<dbReference type="STRING" id="1095630.A0A2J6TKI9"/>
<sequence>YATLSYCWGTTMPPGSVTTHDNIGKRLKRLEASSLPQTLRDAFRVTRQLGIRYLWVDALCIIQDDPNDWATEAANMASIYDNCLVSIAVELGSDCTAGFLRHTPEQQDFCTPLSERGWTYQERYLSPRILHFIGAQIVWECRVAKLGLQSVKTVNREKLREHWYYDIVPEYSRRKLSRKSDKLPAITGIAKSFRQRSEDVYFAGLWLGDISYSLSW</sequence>
<proteinExistence type="predicted"/>
<evidence type="ECO:0000313" key="2">
    <source>
        <dbReference type="EMBL" id="PMD63543.1"/>
    </source>
</evidence>
<dbReference type="PANTHER" id="PTHR33112:SF16">
    <property type="entry name" value="HETEROKARYON INCOMPATIBILITY DOMAIN-CONTAINING PROTEIN"/>
    <property type="match status" value="1"/>
</dbReference>
<name>A0A2J6TKI9_9HELO</name>
<dbReference type="OrthoDB" id="5347061at2759"/>